<reference evidence="1" key="1">
    <citation type="journal article" date="2023" name="Insect Mol. Biol.">
        <title>Genome sequencing provides insights into the evolution of gene families encoding plant cell wall-degrading enzymes in longhorned beetles.</title>
        <authorList>
            <person name="Shin N.R."/>
            <person name="Okamura Y."/>
            <person name="Kirsch R."/>
            <person name="Pauchet Y."/>
        </authorList>
    </citation>
    <scope>NUCLEOTIDE SEQUENCE</scope>
    <source>
        <strain evidence="1">RBIC_L_NR</strain>
    </source>
</reference>
<gene>
    <name evidence="1" type="ORF">NQ314_009501</name>
</gene>
<keyword evidence="2" id="KW-1185">Reference proteome</keyword>
<proteinExistence type="predicted"/>
<protein>
    <submittedName>
        <fullName evidence="1">Uncharacterized protein</fullName>
    </submittedName>
</protein>
<dbReference type="EMBL" id="JANEYF010002604">
    <property type="protein sequence ID" value="KAJ8944310.1"/>
    <property type="molecule type" value="Genomic_DNA"/>
</dbReference>
<organism evidence="1 2">
    <name type="scientific">Rhamnusium bicolor</name>
    <dbReference type="NCBI Taxonomy" id="1586634"/>
    <lineage>
        <taxon>Eukaryota</taxon>
        <taxon>Metazoa</taxon>
        <taxon>Ecdysozoa</taxon>
        <taxon>Arthropoda</taxon>
        <taxon>Hexapoda</taxon>
        <taxon>Insecta</taxon>
        <taxon>Pterygota</taxon>
        <taxon>Neoptera</taxon>
        <taxon>Endopterygota</taxon>
        <taxon>Coleoptera</taxon>
        <taxon>Polyphaga</taxon>
        <taxon>Cucujiformia</taxon>
        <taxon>Chrysomeloidea</taxon>
        <taxon>Cerambycidae</taxon>
        <taxon>Lepturinae</taxon>
        <taxon>Rhagiini</taxon>
        <taxon>Rhamnusium</taxon>
    </lineage>
</organism>
<name>A0AAV8XZZ9_9CUCU</name>
<dbReference type="AlphaFoldDB" id="A0AAV8XZZ9"/>
<evidence type="ECO:0000313" key="1">
    <source>
        <dbReference type="EMBL" id="KAJ8944310.1"/>
    </source>
</evidence>
<dbReference type="Proteomes" id="UP001162156">
    <property type="component" value="Unassembled WGS sequence"/>
</dbReference>
<evidence type="ECO:0000313" key="2">
    <source>
        <dbReference type="Proteomes" id="UP001162156"/>
    </source>
</evidence>
<comment type="caution">
    <text evidence="1">The sequence shown here is derived from an EMBL/GenBank/DDBJ whole genome shotgun (WGS) entry which is preliminary data.</text>
</comment>
<sequence>MKKNEFYDARQIEGEKISEWYVRVHNLSMNCEFENSLKQMVTNRFVCGLLKGKIRNRICEEKPDVDLPKLLELALS</sequence>
<accession>A0AAV8XZZ9</accession>